<organism evidence="1 2">
    <name type="scientific">Stylosanthes scabra</name>
    <dbReference type="NCBI Taxonomy" id="79078"/>
    <lineage>
        <taxon>Eukaryota</taxon>
        <taxon>Viridiplantae</taxon>
        <taxon>Streptophyta</taxon>
        <taxon>Embryophyta</taxon>
        <taxon>Tracheophyta</taxon>
        <taxon>Spermatophyta</taxon>
        <taxon>Magnoliopsida</taxon>
        <taxon>eudicotyledons</taxon>
        <taxon>Gunneridae</taxon>
        <taxon>Pentapetalae</taxon>
        <taxon>rosids</taxon>
        <taxon>fabids</taxon>
        <taxon>Fabales</taxon>
        <taxon>Fabaceae</taxon>
        <taxon>Papilionoideae</taxon>
        <taxon>50 kb inversion clade</taxon>
        <taxon>dalbergioids sensu lato</taxon>
        <taxon>Dalbergieae</taxon>
        <taxon>Pterocarpus clade</taxon>
        <taxon>Stylosanthes</taxon>
    </lineage>
</organism>
<name>A0ABU6W2B7_9FABA</name>
<evidence type="ECO:0000313" key="2">
    <source>
        <dbReference type="Proteomes" id="UP001341840"/>
    </source>
</evidence>
<keyword evidence="2" id="KW-1185">Reference proteome</keyword>
<gene>
    <name evidence="1" type="ORF">PIB30_006124</name>
</gene>
<evidence type="ECO:0008006" key="3">
    <source>
        <dbReference type="Google" id="ProtNLM"/>
    </source>
</evidence>
<evidence type="ECO:0000313" key="1">
    <source>
        <dbReference type="EMBL" id="MED6180007.1"/>
    </source>
</evidence>
<sequence>MAELIGRKKIQKDILWRVDGDDRVSWARERSGHYSVESDYRIAFYLFHPPIEYLPPISRKKQLWNSLWNLCCTVKMKVFLWKAF</sequence>
<reference evidence="1 2" key="1">
    <citation type="journal article" date="2023" name="Plants (Basel)">
        <title>Bridging the Gap: Combining Genomics and Transcriptomics Approaches to Understand Stylosanthes scabra, an Orphan Legume from the Brazilian Caatinga.</title>
        <authorList>
            <person name="Ferreira-Neto J.R.C."/>
            <person name="da Silva M.D."/>
            <person name="Binneck E."/>
            <person name="de Melo N.F."/>
            <person name="da Silva R.H."/>
            <person name="de Melo A.L.T.M."/>
            <person name="Pandolfi V."/>
            <person name="Bustamante F.O."/>
            <person name="Brasileiro-Vidal A.C."/>
            <person name="Benko-Iseppon A.M."/>
        </authorList>
    </citation>
    <scope>NUCLEOTIDE SEQUENCE [LARGE SCALE GENOMIC DNA]</scope>
    <source>
        <tissue evidence="1">Leaves</tissue>
    </source>
</reference>
<proteinExistence type="predicted"/>
<protein>
    <recommendedName>
        <fullName evidence="3">Reverse transcriptase zinc-binding domain-containing protein</fullName>
    </recommendedName>
</protein>
<dbReference type="Proteomes" id="UP001341840">
    <property type="component" value="Unassembled WGS sequence"/>
</dbReference>
<dbReference type="EMBL" id="JASCZI010181255">
    <property type="protein sequence ID" value="MED6180007.1"/>
    <property type="molecule type" value="Genomic_DNA"/>
</dbReference>
<accession>A0ABU6W2B7</accession>
<comment type="caution">
    <text evidence="1">The sequence shown here is derived from an EMBL/GenBank/DDBJ whole genome shotgun (WGS) entry which is preliminary data.</text>
</comment>